<keyword evidence="1" id="KW-0808">Transferase</keyword>
<keyword evidence="6" id="KW-1185">Reference proteome</keyword>
<organism evidence="5 6">
    <name type="scientific">Vigna unguiculata</name>
    <name type="common">Cowpea</name>
    <dbReference type="NCBI Taxonomy" id="3917"/>
    <lineage>
        <taxon>Eukaryota</taxon>
        <taxon>Viridiplantae</taxon>
        <taxon>Streptophyta</taxon>
        <taxon>Embryophyta</taxon>
        <taxon>Tracheophyta</taxon>
        <taxon>Spermatophyta</taxon>
        <taxon>Magnoliopsida</taxon>
        <taxon>eudicotyledons</taxon>
        <taxon>Gunneridae</taxon>
        <taxon>Pentapetalae</taxon>
        <taxon>rosids</taxon>
        <taxon>fabids</taxon>
        <taxon>Fabales</taxon>
        <taxon>Fabaceae</taxon>
        <taxon>Papilionoideae</taxon>
        <taxon>50 kb inversion clade</taxon>
        <taxon>NPAAA clade</taxon>
        <taxon>indigoferoid/millettioid clade</taxon>
        <taxon>Phaseoleae</taxon>
        <taxon>Vigna</taxon>
    </lineage>
</organism>
<dbReference type="InterPro" id="IPR011009">
    <property type="entry name" value="Kinase-like_dom_sf"/>
</dbReference>
<evidence type="ECO:0000256" key="3">
    <source>
        <dbReference type="ARBA" id="ARBA00022777"/>
    </source>
</evidence>
<sequence length="90" mass="10499">MYSFGVLALEIACGRRTYQDGEDNHVPLRKWVWKHYVDGNILNAADKELKSDFDVNEMKCLVSVGIWCTLQDHKERPTSEQEKEKEKILT</sequence>
<dbReference type="PANTHER" id="PTHR47973">
    <property type="entry name" value="CYSTEINE-RICH RECEPTOR-LIKE PROTEIN KINASE 3"/>
    <property type="match status" value="1"/>
</dbReference>
<keyword evidence="2" id="KW-0547">Nucleotide-binding</keyword>
<reference evidence="5 6" key="1">
    <citation type="submission" date="2019-04" db="EMBL/GenBank/DDBJ databases">
        <title>An improved genome assembly and genetic linkage map for asparagus bean, Vigna unguiculata ssp. sesquipedialis.</title>
        <authorList>
            <person name="Xia Q."/>
            <person name="Zhang R."/>
            <person name="Dong Y."/>
        </authorList>
    </citation>
    <scope>NUCLEOTIDE SEQUENCE [LARGE SCALE GENOMIC DNA]</scope>
    <source>
        <tissue evidence="5">Leaf</tissue>
    </source>
</reference>
<evidence type="ECO:0000256" key="2">
    <source>
        <dbReference type="ARBA" id="ARBA00022741"/>
    </source>
</evidence>
<name>A0A4D6MEP5_VIGUN</name>
<dbReference type="GO" id="GO:0016301">
    <property type="term" value="F:kinase activity"/>
    <property type="evidence" value="ECO:0007669"/>
    <property type="project" value="UniProtKB-KW"/>
</dbReference>
<dbReference type="AlphaFoldDB" id="A0A4D6MEP5"/>
<proteinExistence type="predicted"/>
<dbReference type="SUPFAM" id="SSF56112">
    <property type="entry name" value="Protein kinase-like (PK-like)"/>
    <property type="match status" value="1"/>
</dbReference>
<dbReference type="Gene3D" id="1.10.510.10">
    <property type="entry name" value="Transferase(Phosphotransferase) domain 1"/>
    <property type="match status" value="1"/>
</dbReference>
<gene>
    <name evidence="5" type="ORF">DEO72_LG7g481</name>
</gene>
<evidence type="ECO:0000313" key="6">
    <source>
        <dbReference type="Proteomes" id="UP000501690"/>
    </source>
</evidence>
<dbReference type="Proteomes" id="UP000501690">
    <property type="component" value="Linkage Group LG7"/>
</dbReference>
<keyword evidence="4" id="KW-0067">ATP-binding</keyword>
<evidence type="ECO:0000256" key="1">
    <source>
        <dbReference type="ARBA" id="ARBA00022679"/>
    </source>
</evidence>
<dbReference type="EMBL" id="CP039351">
    <property type="protein sequence ID" value="QCD99200.1"/>
    <property type="molecule type" value="Genomic_DNA"/>
</dbReference>
<keyword evidence="3" id="KW-0418">Kinase</keyword>
<evidence type="ECO:0000256" key="4">
    <source>
        <dbReference type="ARBA" id="ARBA00022840"/>
    </source>
</evidence>
<dbReference type="InterPro" id="IPR052059">
    <property type="entry name" value="CR_Ser/Thr_kinase"/>
</dbReference>
<protein>
    <recommendedName>
        <fullName evidence="7">Serine-threonine/tyrosine-protein kinase catalytic domain-containing protein</fullName>
    </recommendedName>
</protein>
<accession>A0A4D6MEP5</accession>
<dbReference type="GO" id="GO:0005524">
    <property type="term" value="F:ATP binding"/>
    <property type="evidence" value="ECO:0007669"/>
    <property type="project" value="UniProtKB-KW"/>
</dbReference>
<evidence type="ECO:0008006" key="7">
    <source>
        <dbReference type="Google" id="ProtNLM"/>
    </source>
</evidence>
<evidence type="ECO:0000313" key="5">
    <source>
        <dbReference type="EMBL" id="QCD99200.1"/>
    </source>
</evidence>